<comment type="caution">
    <text evidence="2">The sequence shown here is derived from an EMBL/GenBank/DDBJ whole genome shotgun (WGS) entry which is preliminary data.</text>
</comment>
<evidence type="ECO:0000256" key="1">
    <source>
        <dbReference type="SAM" id="SignalP"/>
    </source>
</evidence>
<dbReference type="Gene3D" id="1.20.90.10">
    <property type="entry name" value="Phospholipase A2 domain"/>
    <property type="match status" value="1"/>
</dbReference>
<dbReference type="Proteomes" id="UP001199106">
    <property type="component" value="Unassembled WGS sequence"/>
</dbReference>
<dbReference type="GO" id="GO:0004623">
    <property type="term" value="F:phospholipase A2 activity"/>
    <property type="evidence" value="ECO:0007669"/>
    <property type="project" value="InterPro"/>
</dbReference>
<dbReference type="InterPro" id="IPR015141">
    <property type="entry name" value="PLipase_A2_prok/fun"/>
</dbReference>
<protein>
    <recommendedName>
        <fullName evidence="4">Secretory phospholipase A2</fullName>
    </recommendedName>
</protein>
<dbReference type="EMBL" id="JAANER010000009">
    <property type="protein sequence ID" value="KAG9186274.1"/>
    <property type="molecule type" value="Genomic_DNA"/>
</dbReference>
<dbReference type="GO" id="GO:0050482">
    <property type="term" value="P:arachidonate secretion"/>
    <property type="evidence" value="ECO:0007669"/>
    <property type="project" value="InterPro"/>
</dbReference>
<feature type="signal peptide" evidence="1">
    <location>
        <begin position="1"/>
        <end position="18"/>
    </location>
</feature>
<accession>A0AAD4FEV8</accession>
<dbReference type="Pfam" id="PF09056">
    <property type="entry name" value="Phospholip_A2_3"/>
    <property type="match status" value="1"/>
</dbReference>
<keyword evidence="3" id="KW-1185">Reference proteome</keyword>
<name>A0AAD4FEV8_9PLEO</name>
<evidence type="ECO:0000313" key="3">
    <source>
        <dbReference type="Proteomes" id="UP001199106"/>
    </source>
</evidence>
<sequence>MKSTVLAIILGFASLAVSDPAALVSRQTNLEQVTDSYMFGISIDEFITNRNAKNPPELDWSSNGCTASPDNPFGFDFINSCYRHDFGYHNFKAQNRFDANKARIDDNFKTDMFNQCAHESAKRVCKITATLYYEAVKAFGRRDLEMAEGEMAV</sequence>
<dbReference type="PANTHER" id="PTHR40787:SF3">
    <property type="entry name" value="PROTEIN TRANSPORT PROTEIN SEC39"/>
    <property type="match status" value="1"/>
</dbReference>
<evidence type="ECO:0008006" key="4">
    <source>
        <dbReference type="Google" id="ProtNLM"/>
    </source>
</evidence>
<dbReference type="SUPFAM" id="SSF48619">
    <property type="entry name" value="Phospholipase A2, PLA2"/>
    <property type="match status" value="1"/>
</dbReference>
<dbReference type="InterPro" id="IPR036444">
    <property type="entry name" value="PLipase_A2_dom_sf"/>
</dbReference>
<reference evidence="2" key="1">
    <citation type="submission" date="2021-07" db="EMBL/GenBank/DDBJ databases">
        <title>Genome Resource of American Ginseng Black Spot Pathogen Alternaria panax.</title>
        <authorList>
            <person name="Qiu C."/>
            <person name="Wang W."/>
            <person name="Liu Z."/>
        </authorList>
    </citation>
    <scope>NUCLEOTIDE SEQUENCE</scope>
    <source>
        <strain evidence="2">BNCC115425</strain>
    </source>
</reference>
<feature type="chain" id="PRO_5041992255" description="Secretory phospholipase A2" evidence="1">
    <location>
        <begin position="19"/>
        <end position="153"/>
    </location>
</feature>
<gene>
    <name evidence="2" type="ORF">G6011_02830</name>
</gene>
<keyword evidence="1" id="KW-0732">Signal</keyword>
<dbReference type="GO" id="GO:0006644">
    <property type="term" value="P:phospholipid metabolic process"/>
    <property type="evidence" value="ECO:0007669"/>
    <property type="project" value="InterPro"/>
</dbReference>
<dbReference type="AlphaFoldDB" id="A0AAD4FEV8"/>
<evidence type="ECO:0000313" key="2">
    <source>
        <dbReference type="EMBL" id="KAG9186274.1"/>
    </source>
</evidence>
<proteinExistence type="predicted"/>
<organism evidence="2 3">
    <name type="scientific">Alternaria panax</name>
    <dbReference type="NCBI Taxonomy" id="48097"/>
    <lineage>
        <taxon>Eukaryota</taxon>
        <taxon>Fungi</taxon>
        <taxon>Dikarya</taxon>
        <taxon>Ascomycota</taxon>
        <taxon>Pezizomycotina</taxon>
        <taxon>Dothideomycetes</taxon>
        <taxon>Pleosporomycetidae</taxon>
        <taxon>Pleosporales</taxon>
        <taxon>Pleosporineae</taxon>
        <taxon>Pleosporaceae</taxon>
        <taxon>Alternaria</taxon>
        <taxon>Alternaria sect. Panax</taxon>
    </lineage>
</organism>
<dbReference type="PANTHER" id="PTHR40787">
    <property type="entry name" value="SECRETED PROTEIN"/>
    <property type="match status" value="1"/>
</dbReference>